<evidence type="ECO:0000313" key="3">
    <source>
        <dbReference type="EMBL" id="KAG0147848.1"/>
    </source>
</evidence>
<feature type="region of interest" description="Disordered" evidence="1">
    <location>
        <begin position="1"/>
        <end position="31"/>
    </location>
</feature>
<dbReference type="PANTHER" id="PTHR12419">
    <property type="entry name" value="OTU DOMAIN CONTAINING PROTEIN"/>
    <property type="match status" value="1"/>
</dbReference>
<dbReference type="CDD" id="cd22744">
    <property type="entry name" value="OTU"/>
    <property type="match status" value="1"/>
</dbReference>
<proteinExistence type="predicted"/>
<dbReference type="GO" id="GO:0004843">
    <property type="term" value="F:cysteine-type deubiquitinase activity"/>
    <property type="evidence" value="ECO:0007669"/>
    <property type="project" value="TreeGrafter"/>
</dbReference>
<dbReference type="GO" id="GO:0016579">
    <property type="term" value="P:protein deubiquitination"/>
    <property type="evidence" value="ECO:0007669"/>
    <property type="project" value="TreeGrafter"/>
</dbReference>
<dbReference type="InterPro" id="IPR050704">
    <property type="entry name" value="Peptidase_C85-like"/>
</dbReference>
<dbReference type="PANTHER" id="PTHR12419:SF11">
    <property type="entry name" value="OTU DOMAIN-CONTAINING PROTEIN DDB_G0284757"/>
    <property type="match status" value="1"/>
</dbReference>
<dbReference type="EMBL" id="MU167243">
    <property type="protein sequence ID" value="KAG0147848.1"/>
    <property type="molecule type" value="Genomic_DNA"/>
</dbReference>
<evidence type="ECO:0000256" key="1">
    <source>
        <dbReference type="SAM" id="MobiDB-lite"/>
    </source>
</evidence>
<dbReference type="AlphaFoldDB" id="A0A9P6TEK5"/>
<dbReference type="PROSITE" id="PS50802">
    <property type="entry name" value="OTU"/>
    <property type="match status" value="1"/>
</dbReference>
<sequence length="476" mass="53646">MNPSGDHQEQQPLPAALSVNDPQSLDFPNNAHKQPVVDNSWVQHITDYGSLPSLPTVSTQAEPDTRLGFGPAPFHADGPPSATEVGLDLDFLQCLIKNNSNLANSTELQQLGIDATPRPMSTTLDMDFFQPTPQKHNPVPPMTNEFQADSFQFASLEIPGVDMDFLRRFIDNNVDPTIPAPPNVITAAFPVNECPEFDVDFCQSTPQKHNLVPPMTNEFQADSFQFASLEIPGVDMDFLRRFIDNNVDPTIPAPPNVITTAFPVNECPEFDVDFFKPTPQNNNLAPPMTNVGLMQLQESVNREGMSLAPIAFNLELYLSMRPINGLPGWWHSSWIKGDGHCQFHCVAHCLMQDVNQHLLIREMVVEDMLVHQEQFIEFPPENLWNVPENEVIETYITCMAQDEWGDAHTLQSMCNIFQCAFVVVSIQQGLPFTSSYHPESWEPTSDKLRIFVLYHHLNHYELIVNDHWIESLGNEC</sequence>
<evidence type="ECO:0000313" key="4">
    <source>
        <dbReference type="Proteomes" id="UP000886653"/>
    </source>
</evidence>
<dbReference type="Proteomes" id="UP000886653">
    <property type="component" value="Unassembled WGS sequence"/>
</dbReference>
<accession>A0A9P6TEK5</accession>
<evidence type="ECO:0000259" key="2">
    <source>
        <dbReference type="PROSITE" id="PS50802"/>
    </source>
</evidence>
<feature type="domain" description="OTU" evidence="2">
    <location>
        <begin position="330"/>
        <end position="466"/>
    </location>
</feature>
<reference evidence="3" key="1">
    <citation type="submission" date="2013-11" db="EMBL/GenBank/DDBJ databases">
        <title>Genome sequence of the fusiform rust pathogen reveals effectors for host alternation and coevolution with pine.</title>
        <authorList>
            <consortium name="DOE Joint Genome Institute"/>
            <person name="Smith K."/>
            <person name="Pendleton A."/>
            <person name="Kubisiak T."/>
            <person name="Anderson C."/>
            <person name="Salamov A."/>
            <person name="Aerts A."/>
            <person name="Riley R."/>
            <person name="Clum A."/>
            <person name="Lindquist E."/>
            <person name="Ence D."/>
            <person name="Campbell M."/>
            <person name="Kronenberg Z."/>
            <person name="Feau N."/>
            <person name="Dhillon B."/>
            <person name="Hamelin R."/>
            <person name="Burleigh J."/>
            <person name="Smith J."/>
            <person name="Yandell M."/>
            <person name="Nelson C."/>
            <person name="Grigoriev I."/>
            <person name="Davis J."/>
        </authorList>
    </citation>
    <scope>NUCLEOTIDE SEQUENCE</scope>
    <source>
        <strain evidence="3">G11</strain>
    </source>
</reference>
<organism evidence="3 4">
    <name type="scientific">Cronartium quercuum f. sp. fusiforme G11</name>
    <dbReference type="NCBI Taxonomy" id="708437"/>
    <lineage>
        <taxon>Eukaryota</taxon>
        <taxon>Fungi</taxon>
        <taxon>Dikarya</taxon>
        <taxon>Basidiomycota</taxon>
        <taxon>Pucciniomycotina</taxon>
        <taxon>Pucciniomycetes</taxon>
        <taxon>Pucciniales</taxon>
        <taxon>Coleosporiaceae</taxon>
        <taxon>Cronartium</taxon>
    </lineage>
</organism>
<comment type="caution">
    <text evidence="3">The sequence shown here is derived from an EMBL/GenBank/DDBJ whole genome shotgun (WGS) entry which is preliminary data.</text>
</comment>
<dbReference type="Pfam" id="PF02338">
    <property type="entry name" value="OTU"/>
    <property type="match status" value="1"/>
</dbReference>
<gene>
    <name evidence="3" type="ORF">CROQUDRAFT_90979</name>
</gene>
<dbReference type="InterPro" id="IPR003323">
    <property type="entry name" value="OTU_dom"/>
</dbReference>
<name>A0A9P6TEK5_9BASI</name>
<keyword evidence="4" id="KW-1185">Reference proteome</keyword>
<dbReference type="SUPFAM" id="SSF54001">
    <property type="entry name" value="Cysteine proteinases"/>
    <property type="match status" value="1"/>
</dbReference>
<dbReference type="Gene3D" id="3.90.70.80">
    <property type="match status" value="1"/>
</dbReference>
<protein>
    <recommendedName>
        <fullName evidence="2">OTU domain-containing protein</fullName>
    </recommendedName>
</protein>
<dbReference type="InterPro" id="IPR038765">
    <property type="entry name" value="Papain-like_cys_pep_sf"/>
</dbReference>